<protein>
    <submittedName>
        <fullName evidence="3">DUF438 domain-containing protein</fullName>
    </submittedName>
</protein>
<keyword evidence="4" id="KW-1185">Reference proteome</keyword>
<name>A0A6L5X1B6_9FIRM</name>
<reference evidence="3 4" key="1">
    <citation type="submission" date="2019-08" db="EMBL/GenBank/DDBJ databases">
        <title>In-depth cultivation of the pig gut microbiome towards novel bacterial diversity and tailored functional studies.</title>
        <authorList>
            <person name="Wylensek D."/>
            <person name="Hitch T.C.A."/>
            <person name="Clavel T."/>
        </authorList>
    </citation>
    <scope>NUCLEOTIDE SEQUENCE [LARGE SCALE GENOMIC DNA]</scope>
    <source>
        <strain evidence="3 4">Oil+RF-744-WCA-WT-11</strain>
    </source>
</reference>
<dbReference type="InterPro" id="IPR007380">
    <property type="entry name" value="DUF438"/>
</dbReference>
<evidence type="ECO:0000259" key="1">
    <source>
        <dbReference type="Pfam" id="PF01814"/>
    </source>
</evidence>
<dbReference type="Gene3D" id="3.30.450.20">
    <property type="entry name" value="PAS domain"/>
    <property type="match status" value="1"/>
</dbReference>
<dbReference type="PANTHER" id="PTHR39966">
    <property type="entry name" value="BLL2471 PROTEIN-RELATED"/>
    <property type="match status" value="1"/>
</dbReference>
<comment type="caution">
    <text evidence="3">The sequence shown here is derived from an EMBL/GenBank/DDBJ whole genome shotgun (WGS) entry which is preliminary data.</text>
</comment>
<evidence type="ECO:0000259" key="2">
    <source>
        <dbReference type="Pfam" id="PF04282"/>
    </source>
</evidence>
<dbReference type="Pfam" id="PF01814">
    <property type="entry name" value="Hemerythrin"/>
    <property type="match status" value="1"/>
</dbReference>
<feature type="domain" description="Hemerythrin-like" evidence="1">
    <location>
        <begin position="97"/>
        <end position="218"/>
    </location>
</feature>
<dbReference type="PANTHER" id="PTHR39966:SF3">
    <property type="entry name" value="DUF438 DOMAIN-CONTAINING PROTEIN"/>
    <property type="match status" value="1"/>
</dbReference>
<dbReference type="Pfam" id="PF04282">
    <property type="entry name" value="DUF438"/>
    <property type="match status" value="1"/>
</dbReference>
<dbReference type="GO" id="GO:0005886">
    <property type="term" value="C:plasma membrane"/>
    <property type="evidence" value="ECO:0007669"/>
    <property type="project" value="TreeGrafter"/>
</dbReference>
<dbReference type="Gene3D" id="1.20.120.520">
    <property type="entry name" value="nmb1532 protein domain like"/>
    <property type="match status" value="1"/>
</dbReference>
<evidence type="ECO:0000313" key="4">
    <source>
        <dbReference type="Proteomes" id="UP000481852"/>
    </source>
</evidence>
<evidence type="ECO:0000313" key="3">
    <source>
        <dbReference type="EMBL" id="MSS14070.1"/>
    </source>
</evidence>
<proteinExistence type="predicted"/>
<sequence>MAELGNVQQLKGMLQRLGAGEDLASVREDFVKSFKDVPVKDIMAAEQELIKDGADPRKITKLCDLHSALFHGKTEGEVIREQKRMKKQDLLQLPEGHPVDYFIRENSALELILNNLQMALENGGHDDKVQLAMVRLKKIRALYGKKEELIMAPLERYGITGPSEVMWGVDDEIKAEVGRLARGLQRTSAEELKEPILAVIKRMREMIYKDENILLPIAMQNLTDDEWVDVYRDLPEMGPVFITEIPKWAHGEQVLMERMQAEKSAAEAEDMKTPASGADFEQAVVHFDGNGSESPAGEMTIAQLRGLMKILPLDITFIDDQMINRFYKNGDKVFSRPLSTLGQSTYQCHPVPIRAVVKNLTDDFRSGARDSFTRWIPNPDRPVKVTYLAVRDKEGTYLGAAEIIQDMTEAFRQFRSMEAASMKAEALKAARTQPGQP</sequence>
<dbReference type="InterPro" id="IPR012312">
    <property type="entry name" value="Hemerythrin-like"/>
</dbReference>
<accession>A0A6L5X1B6</accession>
<organism evidence="3 4">
    <name type="scientific">Porcincola intestinalis</name>
    <dbReference type="NCBI Taxonomy" id="2606632"/>
    <lineage>
        <taxon>Bacteria</taxon>
        <taxon>Bacillati</taxon>
        <taxon>Bacillota</taxon>
        <taxon>Clostridia</taxon>
        <taxon>Lachnospirales</taxon>
        <taxon>Lachnospiraceae</taxon>
        <taxon>Porcincola</taxon>
    </lineage>
</organism>
<dbReference type="EMBL" id="VULZ01000002">
    <property type="protein sequence ID" value="MSS14070.1"/>
    <property type="molecule type" value="Genomic_DNA"/>
</dbReference>
<dbReference type="Pfam" id="PF13596">
    <property type="entry name" value="PAS_10"/>
    <property type="match status" value="1"/>
</dbReference>
<dbReference type="Proteomes" id="UP000481852">
    <property type="component" value="Unassembled WGS sequence"/>
</dbReference>
<dbReference type="RefSeq" id="WP_154523097.1">
    <property type="nucleotide sequence ID" value="NZ_VULZ01000002.1"/>
</dbReference>
<dbReference type="AlphaFoldDB" id="A0A6L5X1B6"/>
<feature type="domain" description="DUF438" evidence="2">
    <location>
        <begin position="10"/>
        <end position="75"/>
    </location>
</feature>
<gene>
    <name evidence="3" type="ORF">FYJ35_03275</name>
</gene>